<proteinExistence type="predicted"/>
<evidence type="ECO:0000313" key="3">
    <source>
        <dbReference type="Proteomes" id="UP000738349"/>
    </source>
</evidence>
<protein>
    <submittedName>
        <fullName evidence="2">Heterokaryon incompatibility protein-domain-containing protein</fullName>
    </submittedName>
</protein>
<gene>
    <name evidence="2" type="ORF">EDB81DRAFT_661309</name>
</gene>
<comment type="caution">
    <text evidence="2">The sequence shown here is derived from an EMBL/GenBank/DDBJ whole genome shotgun (WGS) entry which is preliminary data.</text>
</comment>
<keyword evidence="3" id="KW-1185">Reference proteome</keyword>
<organism evidence="2 3">
    <name type="scientific">Dactylonectria macrodidyma</name>
    <dbReference type="NCBI Taxonomy" id="307937"/>
    <lineage>
        <taxon>Eukaryota</taxon>
        <taxon>Fungi</taxon>
        <taxon>Dikarya</taxon>
        <taxon>Ascomycota</taxon>
        <taxon>Pezizomycotina</taxon>
        <taxon>Sordariomycetes</taxon>
        <taxon>Hypocreomycetidae</taxon>
        <taxon>Hypocreales</taxon>
        <taxon>Nectriaceae</taxon>
        <taxon>Dactylonectria</taxon>
    </lineage>
</organism>
<dbReference type="Pfam" id="PF06985">
    <property type="entry name" value="HET"/>
    <property type="match status" value="1"/>
</dbReference>
<dbReference type="PANTHER" id="PTHR24148:SF82">
    <property type="entry name" value="HETEROKARYON INCOMPATIBILITY DOMAIN-CONTAINING PROTEIN"/>
    <property type="match status" value="1"/>
</dbReference>
<sequence length="240" mass="27052">MASFDAQQPVYNAVYPPADTSRDQIRLMRLHPAIAFEDPIRIDLFTKDLSNPIEYDALSYVWGSAVSESTATVNGTAMVPTKNLDKALRHIRRPETARVLWIDAVCINQRVTEERNHQVQMMGQIYSSALRVVIWLGSEAGGSAAVISAIRAGADPQQLISTLRFRFELRALCSRPWFSRIWVVQEVALAKQDPIVTCGQAFYPYSYGISDGVWNIPYSILHIPYGPSVFHTYGIRPEEY</sequence>
<accession>A0A9P9E350</accession>
<dbReference type="InterPro" id="IPR052895">
    <property type="entry name" value="HetReg/Transcr_Mod"/>
</dbReference>
<feature type="domain" description="Heterokaryon incompatibility" evidence="1">
    <location>
        <begin position="55"/>
        <end position="186"/>
    </location>
</feature>
<dbReference type="OrthoDB" id="5386682at2759"/>
<reference evidence="2" key="1">
    <citation type="journal article" date="2021" name="Nat. Commun.">
        <title>Genetic determinants of endophytism in the Arabidopsis root mycobiome.</title>
        <authorList>
            <person name="Mesny F."/>
            <person name="Miyauchi S."/>
            <person name="Thiergart T."/>
            <person name="Pickel B."/>
            <person name="Atanasova L."/>
            <person name="Karlsson M."/>
            <person name="Huettel B."/>
            <person name="Barry K.W."/>
            <person name="Haridas S."/>
            <person name="Chen C."/>
            <person name="Bauer D."/>
            <person name="Andreopoulos W."/>
            <person name="Pangilinan J."/>
            <person name="LaButti K."/>
            <person name="Riley R."/>
            <person name="Lipzen A."/>
            <person name="Clum A."/>
            <person name="Drula E."/>
            <person name="Henrissat B."/>
            <person name="Kohler A."/>
            <person name="Grigoriev I.V."/>
            <person name="Martin F.M."/>
            <person name="Hacquard S."/>
        </authorList>
    </citation>
    <scope>NUCLEOTIDE SEQUENCE</scope>
    <source>
        <strain evidence="2">MPI-CAGE-AT-0147</strain>
    </source>
</reference>
<evidence type="ECO:0000259" key="1">
    <source>
        <dbReference type="Pfam" id="PF06985"/>
    </source>
</evidence>
<dbReference type="InterPro" id="IPR010730">
    <property type="entry name" value="HET"/>
</dbReference>
<name>A0A9P9E350_9HYPO</name>
<dbReference type="AlphaFoldDB" id="A0A9P9E350"/>
<dbReference type="EMBL" id="JAGMUV010000018">
    <property type="protein sequence ID" value="KAH7129071.1"/>
    <property type="molecule type" value="Genomic_DNA"/>
</dbReference>
<dbReference type="PANTHER" id="PTHR24148">
    <property type="entry name" value="ANKYRIN REPEAT DOMAIN-CONTAINING PROTEIN 39 HOMOLOG-RELATED"/>
    <property type="match status" value="1"/>
</dbReference>
<evidence type="ECO:0000313" key="2">
    <source>
        <dbReference type="EMBL" id="KAH7129071.1"/>
    </source>
</evidence>
<dbReference type="Proteomes" id="UP000738349">
    <property type="component" value="Unassembled WGS sequence"/>
</dbReference>